<dbReference type="AlphaFoldDB" id="A0A1X2IH63"/>
<gene>
    <name evidence="2" type="ORF">BCR42DRAFT_415695</name>
</gene>
<protein>
    <submittedName>
        <fullName evidence="2">Uncharacterized protein</fullName>
    </submittedName>
</protein>
<dbReference type="Proteomes" id="UP000193560">
    <property type="component" value="Unassembled WGS sequence"/>
</dbReference>
<evidence type="ECO:0000313" key="2">
    <source>
        <dbReference type="EMBL" id="ORZ15675.1"/>
    </source>
</evidence>
<evidence type="ECO:0000313" key="3">
    <source>
        <dbReference type="Proteomes" id="UP000193560"/>
    </source>
</evidence>
<feature type="compositionally biased region" description="Low complexity" evidence="1">
    <location>
        <begin position="45"/>
        <end position="65"/>
    </location>
</feature>
<evidence type="ECO:0000256" key="1">
    <source>
        <dbReference type="SAM" id="MobiDB-lite"/>
    </source>
</evidence>
<dbReference type="EMBL" id="MCGE01000012">
    <property type="protein sequence ID" value="ORZ15675.1"/>
    <property type="molecule type" value="Genomic_DNA"/>
</dbReference>
<feature type="region of interest" description="Disordered" evidence="1">
    <location>
        <begin position="22"/>
        <end position="71"/>
    </location>
</feature>
<keyword evidence="3" id="KW-1185">Reference proteome</keyword>
<organism evidence="2 3">
    <name type="scientific">Absidia repens</name>
    <dbReference type="NCBI Taxonomy" id="90262"/>
    <lineage>
        <taxon>Eukaryota</taxon>
        <taxon>Fungi</taxon>
        <taxon>Fungi incertae sedis</taxon>
        <taxon>Mucoromycota</taxon>
        <taxon>Mucoromycotina</taxon>
        <taxon>Mucoromycetes</taxon>
        <taxon>Mucorales</taxon>
        <taxon>Cunninghamellaceae</taxon>
        <taxon>Absidia</taxon>
    </lineage>
</organism>
<name>A0A1X2IH63_9FUNG</name>
<proteinExistence type="predicted"/>
<reference evidence="2 3" key="1">
    <citation type="submission" date="2016-07" db="EMBL/GenBank/DDBJ databases">
        <title>Pervasive Adenine N6-methylation of Active Genes in Fungi.</title>
        <authorList>
            <consortium name="DOE Joint Genome Institute"/>
            <person name="Mondo S.J."/>
            <person name="Dannebaum R.O."/>
            <person name="Kuo R.C."/>
            <person name="Labutti K."/>
            <person name="Haridas S."/>
            <person name="Kuo A."/>
            <person name="Salamov A."/>
            <person name="Ahrendt S.R."/>
            <person name="Lipzen A."/>
            <person name="Sullivan W."/>
            <person name="Andreopoulos W.B."/>
            <person name="Clum A."/>
            <person name="Lindquist E."/>
            <person name="Daum C."/>
            <person name="Ramamoorthy G.K."/>
            <person name="Gryganskyi A."/>
            <person name="Culley D."/>
            <person name="Magnuson J.K."/>
            <person name="James T.Y."/>
            <person name="O'Malley M.A."/>
            <person name="Stajich J.E."/>
            <person name="Spatafora J.W."/>
            <person name="Visel A."/>
            <person name="Grigoriev I.V."/>
        </authorList>
    </citation>
    <scope>NUCLEOTIDE SEQUENCE [LARGE SCALE GENOMIC DNA]</scope>
    <source>
        <strain evidence="2 3">NRRL 1336</strain>
    </source>
</reference>
<sequence length="128" mass="14591">MIIKHVRFQMHPKVNHYYHETSDCEDPMKQRKISPAPPFCENQHPSSSSKLPLKNSSSNPPVLSKRPAIPPLDFSHLRDHALKPHTTNTNVKTISVSRPLSPPVLSIDTLHHTPRYYTALSTSYFQNT</sequence>
<accession>A0A1X2IH63</accession>
<comment type="caution">
    <text evidence="2">The sequence shown here is derived from an EMBL/GenBank/DDBJ whole genome shotgun (WGS) entry which is preliminary data.</text>
</comment>